<dbReference type="EMBL" id="SRXT01000003">
    <property type="protein sequence ID" value="TGX54151.1"/>
    <property type="molecule type" value="Genomic_DNA"/>
</dbReference>
<dbReference type="OrthoDB" id="7573377at2"/>
<feature type="transmembrane region" description="Helical" evidence="1">
    <location>
        <begin position="12"/>
        <end position="35"/>
    </location>
</feature>
<keyword evidence="1" id="KW-0812">Transmembrane</keyword>
<dbReference type="Proteomes" id="UP000306147">
    <property type="component" value="Unassembled WGS sequence"/>
</dbReference>
<protein>
    <submittedName>
        <fullName evidence="2">Uncharacterized protein</fullName>
    </submittedName>
</protein>
<feature type="transmembrane region" description="Helical" evidence="1">
    <location>
        <begin position="47"/>
        <end position="68"/>
    </location>
</feature>
<dbReference type="AlphaFoldDB" id="A0A4S1XDH3"/>
<evidence type="ECO:0000313" key="3">
    <source>
        <dbReference type="Proteomes" id="UP000306147"/>
    </source>
</evidence>
<name>A0A4S1XDH3_9SPHN</name>
<evidence type="ECO:0000313" key="2">
    <source>
        <dbReference type="EMBL" id="TGX54151.1"/>
    </source>
</evidence>
<reference evidence="2 3" key="1">
    <citation type="submission" date="2019-04" db="EMBL/GenBank/DDBJ databases">
        <title>Sphingomonas psychrotolerans sp. nov., isolated from soil in the Tianshan Mountains, Xinjiang, China.</title>
        <authorList>
            <person name="Luo Y."/>
            <person name="Sheng H."/>
        </authorList>
    </citation>
    <scope>NUCLEOTIDE SEQUENCE [LARGE SCALE GENOMIC DNA]</scope>
    <source>
        <strain evidence="2 3">ZFGT-11</strain>
    </source>
</reference>
<evidence type="ECO:0000256" key="1">
    <source>
        <dbReference type="SAM" id="Phobius"/>
    </source>
</evidence>
<gene>
    <name evidence="2" type="ORF">E5A73_08500</name>
</gene>
<dbReference type="RefSeq" id="WP_135963390.1">
    <property type="nucleotide sequence ID" value="NZ_SRXT01000003.1"/>
</dbReference>
<feature type="transmembrane region" description="Helical" evidence="1">
    <location>
        <begin position="74"/>
        <end position="94"/>
    </location>
</feature>
<keyword evidence="1" id="KW-1133">Transmembrane helix</keyword>
<sequence>MLHFGFTTTIDLLSWIVALALGSKVVATLTVLLVNKGARDLPGWGSILWWVTKVTPVIAVPCLVWIALLENDKTLMRLSLALGLFVVIAAPLAIRKRQRRMIACRVNRPAFQNLPVA</sequence>
<accession>A0A4S1XDH3</accession>
<comment type="caution">
    <text evidence="2">The sequence shown here is derived from an EMBL/GenBank/DDBJ whole genome shotgun (WGS) entry which is preliminary data.</text>
</comment>
<keyword evidence="3" id="KW-1185">Reference proteome</keyword>
<keyword evidence="1" id="KW-0472">Membrane</keyword>
<organism evidence="2 3">
    <name type="scientific">Sphingomonas gei</name>
    <dbReference type="NCBI Taxonomy" id="1395960"/>
    <lineage>
        <taxon>Bacteria</taxon>
        <taxon>Pseudomonadati</taxon>
        <taxon>Pseudomonadota</taxon>
        <taxon>Alphaproteobacteria</taxon>
        <taxon>Sphingomonadales</taxon>
        <taxon>Sphingomonadaceae</taxon>
        <taxon>Sphingomonas</taxon>
    </lineage>
</organism>
<proteinExistence type="predicted"/>